<dbReference type="SUPFAM" id="SSF53448">
    <property type="entry name" value="Nucleotide-diphospho-sugar transferases"/>
    <property type="match status" value="1"/>
</dbReference>
<comment type="caution">
    <text evidence="2">The sequence shown here is derived from an EMBL/GenBank/DDBJ whole genome shotgun (WGS) entry which is preliminary data.</text>
</comment>
<dbReference type="InterPro" id="IPR050834">
    <property type="entry name" value="Glycosyltransf_2"/>
</dbReference>
<dbReference type="AlphaFoldDB" id="A0A7W4UQ26"/>
<dbReference type="Pfam" id="PF00535">
    <property type="entry name" value="Glycos_transf_2"/>
    <property type="match status" value="1"/>
</dbReference>
<sequence>MIPAYNAEKFVTEAIESARACGATQVIVVDDGSSDRTVQVAEESGALVIVQENSGAAIARTNGAGHLTTDFVVFLDADDLLVPSGVARSIEVLEADDSLSVAAGVVVGFSRNSSRETRFPIRYTPVNTSSLLTIGYGPWPPCNAVVRVTSLRASEALAVETIYPRFADDFELLIRLSMVGGVEVSDYPACRYCMDGGKSVHSANKALESKENLRRYYAEANGIEVSLMSQQEIKQAAQARLARAQFSSGNVLGGVVSSIRWVAFGPGKILGAVSKRLTKRTRRSHP</sequence>
<dbReference type="Proteomes" id="UP000545286">
    <property type="component" value="Unassembled WGS sequence"/>
</dbReference>
<gene>
    <name evidence="2" type="ORF">FHX72_002594</name>
</gene>
<feature type="domain" description="Glycosyltransferase 2-like" evidence="1">
    <location>
        <begin position="2"/>
        <end position="124"/>
    </location>
</feature>
<reference evidence="2 3" key="1">
    <citation type="submission" date="2020-08" db="EMBL/GenBank/DDBJ databases">
        <title>Sequencing the genomes of 1000 actinobacteria strains.</title>
        <authorList>
            <person name="Klenk H.-P."/>
        </authorList>
    </citation>
    <scope>NUCLEOTIDE SEQUENCE [LARGE SCALE GENOMIC DNA]</scope>
    <source>
        <strain evidence="2 3">DSM 20419</strain>
    </source>
</reference>
<dbReference type="PANTHER" id="PTHR43685">
    <property type="entry name" value="GLYCOSYLTRANSFERASE"/>
    <property type="match status" value="1"/>
</dbReference>
<accession>A0A7W4UQ26</accession>
<name>A0A7W4UQ26_9MICO</name>
<keyword evidence="3" id="KW-1185">Reference proteome</keyword>
<evidence type="ECO:0000313" key="3">
    <source>
        <dbReference type="Proteomes" id="UP000545286"/>
    </source>
</evidence>
<organism evidence="2 3">
    <name type="scientific">Pseudoclavibacter helvolus</name>
    <dbReference type="NCBI Taxonomy" id="255205"/>
    <lineage>
        <taxon>Bacteria</taxon>
        <taxon>Bacillati</taxon>
        <taxon>Actinomycetota</taxon>
        <taxon>Actinomycetes</taxon>
        <taxon>Micrococcales</taxon>
        <taxon>Microbacteriaceae</taxon>
        <taxon>Pseudoclavibacter</taxon>
    </lineage>
</organism>
<dbReference type="CDD" id="cd00761">
    <property type="entry name" value="Glyco_tranf_GTA_type"/>
    <property type="match status" value="1"/>
</dbReference>
<evidence type="ECO:0000313" key="2">
    <source>
        <dbReference type="EMBL" id="MBB2958448.1"/>
    </source>
</evidence>
<dbReference type="GO" id="GO:0016740">
    <property type="term" value="F:transferase activity"/>
    <property type="evidence" value="ECO:0007669"/>
    <property type="project" value="UniProtKB-KW"/>
</dbReference>
<protein>
    <submittedName>
        <fullName evidence="2">Glycosyltransferase involved in cell wall biosynthesis</fullName>
    </submittedName>
</protein>
<evidence type="ECO:0000259" key="1">
    <source>
        <dbReference type="Pfam" id="PF00535"/>
    </source>
</evidence>
<proteinExistence type="predicted"/>
<dbReference type="EMBL" id="JACHWJ010000004">
    <property type="protein sequence ID" value="MBB2958448.1"/>
    <property type="molecule type" value="Genomic_DNA"/>
</dbReference>
<keyword evidence="2" id="KW-0808">Transferase</keyword>
<dbReference type="RefSeq" id="WP_183625548.1">
    <property type="nucleotide sequence ID" value="NZ_JACHWJ010000004.1"/>
</dbReference>
<dbReference type="Gene3D" id="3.90.550.10">
    <property type="entry name" value="Spore Coat Polysaccharide Biosynthesis Protein SpsA, Chain A"/>
    <property type="match status" value="1"/>
</dbReference>
<dbReference type="InterPro" id="IPR001173">
    <property type="entry name" value="Glyco_trans_2-like"/>
</dbReference>
<dbReference type="PANTHER" id="PTHR43685:SF2">
    <property type="entry name" value="GLYCOSYLTRANSFERASE 2-LIKE DOMAIN-CONTAINING PROTEIN"/>
    <property type="match status" value="1"/>
</dbReference>
<dbReference type="InterPro" id="IPR029044">
    <property type="entry name" value="Nucleotide-diphossugar_trans"/>
</dbReference>